<dbReference type="EMBL" id="JAUSSK010000006">
    <property type="protein sequence ID" value="MDQ0011555.1"/>
    <property type="molecule type" value="Genomic_DNA"/>
</dbReference>
<keyword evidence="2" id="KW-1185">Reference proteome</keyword>
<evidence type="ECO:0000313" key="1">
    <source>
        <dbReference type="EMBL" id="MDQ0011555.1"/>
    </source>
</evidence>
<accession>A0ABT9T2S2</accession>
<comment type="caution">
    <text evidence="1">The sequence shown here is derived from an EMBL/GenBank/DDBJ whole genome shotgun (WGS) entry which is preliminary data.</text>
</comment>
<sequence>MEKQISHTTDRELAGPLYGKDPWPLRFHTHSFGAVCFNTRACSIIYCRRQFGTREVGYDGMYYDKPSGPAPLGPWRDRWIAHHAASLVEGRTFSTPLDIEWTSLDGRDYAMSLDLGEVFKDRIVLHEVTRNEVNEAWLSATSIDPVSPHILAEVNDRTISLYMRAMVATEIEQIPGNDRSHFRDDLILAWSRTYDLCGSVNLPEAFGALQDS</sequence>
<dbReference type="Proteomes" id="UP001237737">
    <property type="component" value="Unassembled WGS sequence"/>
</dbReference>
<reference evidence="1 2" key="1">
    <citation type="submission" date="2023-07" db="EMBL/GenBank/DDBJ databases">
        <title>Sorghum-associated microbial communities from plants grown in Nebraska, USA.</title>
        <authorList>
            <person name="Schachtman D."/>
        </authorList>
    </citation>
    <scope>NUCLEOTIDE SEQUENCE [LARGE SCALE GENOMIC DNA]</scope>
    <source>
        <strain evidence="1 2">CC60</strain>
    </source>
</reference>
<organism evidence="1 2">
    <name type="scientific">Luteibacter jiangsuensis</name>
    <dbReference type="NCBI Taxonomy" id="637577"/>
    <lineage>
        <taxon>Bacteria</taxon>
        <taxon>Pseudomonadati</taxon>
        <taxon>Pseudomonadota</taxon>
        <taxon>Gammaproteobacteria</taxon>
        <taxon>Lysobacterales</taxon>
        <taxon>Rhodanobacteraceae</taxon>
        <taxon>Luteibacter</taxon>
    </lineage>
</organism>
<proteinExistence type="predicted"/>
<name>A0ABT9T2S2_9GAMM</name>
<evidence type="ECO:0000313" key="2">
    <source>
        <dbReference type="Proteomes" id="UP001237737"/>
    </source>
</evidence>
<protein>
    <submittedName>
        <fullName evidence="1">Uncharacterized protein</fullName>
    </submittedName>
</protein>
<gene>
    <name evidence="1" type="ORF">J2T07_003769</name>
</gene>
<dbReference type="RefSeq" id="WP_306852251.1">
    <property type="nucleotide sequence ID" value="NZ_JAUSSK010000006.1"/>
</dbReference>